<evidence type="ECO:0000256" key="5">
    <source>
        <dbReference type="ARBA" id="ARBA00023004"/>
    </source>
</evidence>
<evidence type="ECO:0000313" key="10">
    <source>
        <dbReference type="Proteomes" id="UP000198802"/>
    </source>
</evidence>
<keyword evidence="5 7" id="KW-0408">Iron</keyword>
<comment type="pathway">
    <text evidence="1">Antibiotic biosynthesis.</text>
</comment>
<proteinExistence type="inferred from homology"/>
<evidence type="ECO:0000313" key="9">
    <source>
        <dbReference type="EMBL" id="CUU59115.1"/>
    </source>
</evidence>
<protein>
    <submittedName>
        <fullName evidence="9">Isopenicillin N synthase</fullName>
    </submittedName>
</protein>
<keyword evidence="4 7" id="KW-0560">Oxidoreductase</keyword>
<dbReference type="EMBL" id="FAOZ01000025">
    <property type="protein sequence ID" value="CUU59115.1"/>
    <property type="molecule type" value="Genomic_DNA"/>
</dbReference>
<dbReference type="Gene3D" id="2.60.120.330">
    <property type="entry name" value="B-lactam Antibiotic, Isopenicillin N Synthase, Chain"/>
    <property type="match status" value="1"/>
</dbReference>
<evidence type="ECO:0000256" key="1">
    <source>
        <dbReference type="ARBA" id="ARBA00004792"/>
    </source>
</evidence>
<dbReference type="SUPFAM" id="SSF51197">
    <property type="entry name" value="Clavaminate synthase-like"/>
    <property type="match status" value="1"/>
</dbReference>
<dbReference type="InterPro" id="IPR005123">
    <property type="entry name" value="Oxoglu/Fe-dep_dioxygenase_dom"/>
</dbReference>
<keyword evidence="3 7" id="KW-0479">Metal-binding</keyword>
<dbReference type="PRINTS" id="PR00682">
    <property type="entry name" value="IPNSYNTHASE"/>
</dbReference>
<evidence type="ECO:0000256" key="7">
    <source>
        <dbReference type="RuleBase" id="RU003682"/>
    </source>
</evidence>
<dbReference type="Pfam" id="PF14226">
    <property type="entry name" value="DIOX_N"/>
    <property type="match status" value="1"/>
</dbReference>
<evidence type="ECO:0000256" key="4">
    <source>
        <dbReference type="ARBA" id="ARBA00023002"/>
    </source>
</evidence>
<dbReference type="InterPro" id="IPR027443">
    <property type="entry name" value="IPNS-like_sf"/>
</dbReference>
<evidence type="ECO:0000256" key="2">
    <source>
        <dbReference type="ARBA" id="ARBA00008056"/>
    </source>
</evidence>
<dbReference type="GO" id="GO:0046872">
    <property type="term" value="F:metal ion binding"/>
    <property type="evidence" value="ECO:0007669"/>
    <property type="project" value="UniProtKB-KW"/>
</dbReference>
<comment type="similarity">
    <text evidence="2 7">Belongs to the iron/ascorbate-dependent oxidoreductase family.</text>
</comment>
<name>A0A0S4QTP5_9ACTN</name>
<accession>A0A0S4QTP5</accession>
<dbReference type="RefSeq" id="WP_054571143.1">
    <property type="nucleotide sequence ID" value="NZ_FAOZ01000025.1"/>
</dbReference>
<dbReference type="InterPro" id="IPR026992">
    <property type="entry name" value="DIOX_N"/>
</dbReference>
<dbReference type="PANTHER" id="PTHR10209">
    <property type="entry name" value="OXIDOREDUCTASE, 2OG-FE II OXYGENASE FAMILY PROTEIN"/>
    <property type="match status" value="1"/>
</dbReference>
<reference evidence="10" key="1">
    <citation type="submission" date="2015-11" db="EMBL/GenBank/DDBJ databases">
        <authorList>
            <person name="Varghese N."/>
        </authorList>
    </citation>
    <scope>NUCLEOTIDE SEQUENCE [LARGE SCALE GENOMIC DNA]</scope>
    <source>
        <strain evidence="10">DSM 45899</strain>
    </source>
</reference>
<keyword evidence="10" id="KW-1185">Reference proteome</keyword>
<evidence type="ECO:0000256" key="3">
    <source>
        <dbReference type="ARBA" id="ARBA00022723"/>
    </source>
</evidence>
<dbReference type="Proteomes" id="UP000198802">
    <property type="component" value="Unassembled WGS sequence"/>
</dbReference>
<organism evidence="9 10">
    <name type="scientific">Parafrankia irregularis</name>
    <dbReference type="NCBI Taxonomy" id="795642"/>
    <lineage>
        <taxon>Bacteria</taxon>
        <taxon>Bacillati</taxon>
        <taxon>Actinomycetota</taxon>
        <taxon>Actinomycetes</taxon>
        <taxon>Frankiales</taxon>
        <taxon>Frankiaceae</taxon>
        <taxon>Parafrankia</taxon>
    </lineage>
</organism>
<sequence>MTRTTPTHSTTERYAALPVLDLREFDPGADPAVRGLFLERLRETCHDVGFLYLVGHGVDDTLFREVEEVTRAFFALPEADRMSIAMTRSPHFRGYTPLGGELTNGRADRREEIDLGPERPTPALTVADPPWRRLLGPNQWPVAIPQFRATMFTWHEQMDTVGHRLLRALATSLGQPDDQFDSWVDPDPEATIKAIHYPPSGPGGDQQGVGTHRDFGLLTFVLQDAVGGLQVERDGCFLDVPHLPGALVVNLGEMLQLATHGYLKATVHRVISPPAGMQRFSVIYFFNPRLDATLTPIDLPAELATQATGGHSADPDNPILATYGENILKVRLRAHADVAQLHHADLLAAEN</sequence>
<dbReference type="PANTHER" id="PTHR10209:SF885">
    <property type="entry name" value="2OG-FE(II) OXYGENASE FAMILY, PUTATIVE (AFU_ORTHOLOGUE AFUA_2G00750)-RELATED"/>
    <property type="match status" value="1"/>
</dbReference>
<dbReference type="PROSITE" id="PS51471">
    <property type="entry name" value="FE2OG_OXY"/>
    <property type="match status" value="1"/>
</dbReference>
<keyword evidence="6" id="KW-0045">Antibiotic biosynthesis</keyword>
<dbReference type="Pfam" id="PF03171">
    <property type="entry name" value="2OG-FeII_Oxy"/>
    <property type="match status" value="1"/>
</dbReference>
<evidence type="ECO:0000259" key="8">
    <source>
        <dbReference type="PROSITE" id="PS51471"/>
    </source>
</evidence>
<feature type="domain" description="Fe2OG dioxygenase" evidence="8">
    <location>
        <begin position="187"/>
        <end position="288"/>
    </location>
</feature>
<gene>
    <name evidence="9" type="ORF">Ga0074812_1252</name>
</gene>
<dbReference type="AlphaFoldDB" id="A0A0S4QTP5"/>
<dbReference type="InterPro" id="IPR044861">
    <property type="entry name" value="IPNS-like_FE2OG_OXY"/>
</dbReference>
<evidence type="ECO:0000256" key="6">
    <source>
        <dbReference type="ARBA" id="ARBA00023194"/>
    </source>
</evidence>
<dbReference type="GO" id="GO:0017000">
    <property type="term" value="P:antibiotic biosynthetic process"/>
    <property type="evidence" value="ECO:0007669"/>
    <property type="project" value="UniProtKB-KW"/>
</dbReference>
<dbReference type="GO" id="GO:0016491">
    <property type="term" value="F:oxidoreductase activity"/>
    <property type="evidence" value="ECO:0007669"/>
    <property type="project" value="UniProtKB-KW"/>
</dbReference>